<dbReference type="Proteomes" id="UP001474421">
    <property type="component" value="Unassembled WGS sequence"/>
</dbReference>
<dbReference type="GO" id="GO:0009897">
    <property type="term" value="C:external side of plasma membrane"/>
    <property type="evidence" value="ECO:0007669"/>
    <property type="project" value="TreeGrafter"/>
</dbReference>
<evidence type="ECO:0000256" key="6">
    <source>
        <dbReference type="ARBA" id="ARBA00022729"/>
    </source>
</evidence>
<evidence type="ECO:0000256" key="11">
    <source>
        <dbReference type="ARBA" id="ARBA00023180"/>
    </source>
</evidence>
<evidence type="ECO:0000256" key="2">
    <source>
        <dbReference type="ARBA" id="ARBA00008280"/>
    </source>
</evidence>
<evidence type="ECO:0000256" key="12">
    <source>
        <dbReference type="ARBA" id="ARBA00025115"/>
    </source>
</evidence>
<keyword evidence="6 15" id="KW-0732">Signal</keyword>
<evidence type="ECO:0000256" key="13">
    <source>
        <dbReference type="SAM" id="MobiDB-lite"/>
    </source>
</evidence>
<evidence type="ECO:0000256" key="8">
    <source>
        <dbReference type="ARBA" id="ARBA00023136"/>
    </source>
</evidence>
<dbReference type="GO" id="GO:0002532">
    <property type="term" value="P:production of molecular mediator involved in inflammatory response"/>
    <property type="evidence" value="ECO:0007669"/>
    <property type="project" value="InterPro"/>
</dbReference>
<proteinExistence type="inferred from homology"/>
<dbReference type="PANTHER" id="PTHR23037:SF32">
    <property type="entry name" value="INTERLEUKIN-4 RECEPTOR SUBUNIT ALPHA"/>
    <property type="match status" value="1"/>
</dbReference>
<dbReference type="InterPro" id="IPR003531">
    <property type="entry name" value="Hempt_rcpt_S_F1_CS"/>
</dbReference>
<keyword evidence="9" id="KW-1015">Disulfide bond</keyword>
<evidence type="ECO:0000256" key="7">
    <source>
        <dbReference type="ARBA" id="ARBA00022989"/>
    </source>
</evidence>
<comment type="similarity">
    <text evidence="2">Belongs to the type I cytokine receptor family. Type 4 subfamily.</text>
</comment>
<gene>
    <name evidence="17" type="ORF">NXF25_016626</name>
</gene>
<dbReference type="EMBL" id="JAOTOJ010000014">
    <property type="protein sequence ID" value="KAK9393364.1"/>
    <property type="molecule type" value="Genomic_DNA"/>
</dbReference>
<feature type="region of interest" description="Disordered" evidence="13">
    <location>
        <begin position="499"/>
        <end position="543"/>
    </location>
</feature>
<dbReference type="SUPFAM" id="SSF49265">
    <property type="entry name" value="Fibronectin type III"/>
    <property type="match status" value="2"/>
</dbReference>
<dbReference type="InterPro" id="IPR003961">
    <property type="entry name" value="FN3_dom"/>
</dbReference>
<protein>
    <recommendedName>
        <fullName evidence="3">Interleukin-4 receptor subunit alpha</fullName>
    </recommendedName>
</protein>
<evidence type="ECO:0000256" key="1">
    <source>
        <dbReference type="ARBA" id="ARBA00004479"/>
    </source>
</evidence>
<dbReference type="InterPro" id="IPR015319">
    <property type="entry name" value="IL-4_rcpt-alpha_N"/>
</dbReference>
<evidence type="ECO:0000256" key="15">
    <source>
        <dbReference type="SAM" id="SignalP"/>
    </source>
</evidence>
<feature type="chain" id="PRO_5043754807" description="Interleukin-4 receptor subunit alpha" evidence="15">
    <location>
        <begin position="42"/>
        <end position="611"/>
    </location>
</feature>
<feature type="transmembrane region" description="Helical" evidence="14">
    <location>
        <begin position="255"/>
        <end position="276"/>
    </location>
</feature>
<evidence type="ECO:0000256" key="3">
    <source>
        <dbReference type="ARBA" id="ARBA00018975"/>
    </source>
</evidence>
<keyword evidence="4" id="KW-0597">Phosphoprotein</keyword>
<dbReference type="PROSITE" id="PS01355">
    <property type="entry name" value="HEMATOPO_REC_S_F1"/>
    <property type="match status" value="1"/>
</dbReference>
<keyword evidence="18" id="KW-1185">Reference proteome</keyword>
<keyword evidence="7 14" id="KW-1133">Transmembrane helix</keyword>
<feature type="domain" description="Fibronectin type-III" evidence="16">
    <location>
        <begin position="144"/>
        <end position="242"/>
    </location>
</feature>
<keyword evidence="5 14" id="KW-0812">Transmembrane</keyword>
<dbReference type="Gene3D" id="2.60.40.10">
    <property type="entry name" value="Immunoglobulins"/>
    <property type="match status" value="2"/>
</dbReference>
<dbReference type="CDD" id="cd00063">
    <property type="entry name" value="FN3"/>
    <property type="match status" value="1"/>
</dbReference>
<dbReference type="Pfam" id="PF00041">
    <property type="entry name" value="fn3"/>
    <property type="match status" value="1"/>
</dbReference>
<dbReference type="PROSITE" id="PS50853">
    <property type="entry name" value="FN3"/>
    <property type="match status" value="1"/>
</dbReference>
<comment type="function">
    <text evidence="12">Receptor for both interleukin 4 and interleukin 13. Couples to the JAK1/2/3-STAT6 pathway. The IL4 response is involved in promoting Th2 differentiation. The IL4/IL13 responses are involved in regulating IgE production and, chemokine and mucus production at sites of allergic inflammation. In certain cell types, can signal through activation of insulin receptor substrates, IRS1/IRS2.</text>
</comment>
<organism evidence="17 18">
    <name type="scientific">Crotalus adamanteus</name>
    <name type="common">Eastern diamondback rattlesnake</name>
    <dbReference type="NCBI Taxonomy" id="8729"/>
    <lineage>
        <taxon>Eukaryota</taxon>
        <taxon>Metazoa</taxon>
        <taxon>Chordata</taxon>
        <taxon>Craniata</taxon>
        <taxon>Vertebrata</taxon>
        <taxon>Euteleostomi</taxon>
        <taxon>Lepidosauria</taxon>
        <taxon>Squamata</taxon>
        <taxon>Bifurcata</taxon>
        <taxon>Unidentata</taxon>
        <taxon>Episquamata</taxon>
        <taxon>Toxicofera</taxon>
        <taxon>Serpentes</taxon>
        <taxon>Colubroidea</taxon>
        <taxon>Viperidae</taxon>
        <taxon>Crotalinae</taxon>
        <taxon>Crotalus</taxon>
    </lineage>
</organism>
<evidence type="ECO:0000256" key="5">
    <source>
        <dbReference type="ARBA" id="ARBA00022692"/>
    </source>
</evidence>
<accession>A0AAW1AU37</accession>
<evidence type="ECO:0000256" key="9">
    <source>
        <dbReference type="ARBA" id="ARBA00023157"/>
    </source>
</evidence>
<evidence type="ECO:0000256" key="4">
    <source>
        <dbReference type="ARBA" id="ARBA00022553"/>
    </source>
</evidence>
<dbReference type="AlphaFoldDB" id="A0AAW1AU37"/>
<dbReference type="InterPro" id="IPR036116">
    <property type="entry name" value="FN3_sf"/>
</dbReference>
<evidence type="ECO:0000256" key="10">
    <source>
        <dbReference type="ARBA" id="ARBA00023170"/>
    </source>
</evidence>
<evidence type="ECO:0000313" key="18">
    <source>
        <dbReference type="Proteomes" id="UP001474421"/>
    </source>
</evidence>
<evidence type="ECO:0000256" key="14">
    <source>
        <dbReference type="SAM" id="Phobius"/>
    </source>
</evidence>
<feature type="region of interest" description="Disordered" evidence="13">
    <location>
        <begin position="353"/>
        <end position="373"/>
    </location>
</feature>
<reference evidence="17 18" key="1">
    <citation type="journal article" date="2024" name="Proc. Natl. Acad. Sci. U.S.A.">
        <title>The genetic regulatory architecture and epigenomic basis for age-related changes in rattlesnake venom.</title>
        <authorList>
            <person name="Hogan M.P."/>
            <person name="Holding M.L."/>
            <person name="Nystrom G.S."/>
            <person name="Colston T.J."/>
            <person name="Bartlett D.A."/>
            <person name="Mason A.J."/>
            <person name="Ellsworth S.A."/>
            <person name="Rautsaw R.M."/>
            <person name="Lawrence K.C."/>
            <person name="Strickland J.L."/>
            <person name="He B."/>
            <person name="Fraser P."/>
            <person name="Margres M.J."/>
            <person name="Gilbert D.M."/>
            <person name="Gibbs H.L."/>
            <person name="Parkinson C.L."/>
            <person name="Rokyta D.R."/>
        </authorList>
    </citation>
    <scope>NUCLEOTIDE SEQUENCE [LARGE SCALE GENOMIC DNA]</scope>
    <source>
        <strain evidence="17">DRR0105</strain>
    </source>
</reference>
<keyword evidence="11" id="KW-0325">Glycoprotein</keyword>
<dbReference type="Pfam" id="PF09238">
    <property type="entry name" value="IL4Ra_N"/>
    <property type="match status" value="1"/>
</dbReference>
<name>A0AAW1AU37_CROAD</name>
<keyword evidence="8 14" id="KW-0472">Membrane</keyword>
<comment type="subcellular location">
    <subcellularLocation>
        <location evidence="1">Membrane</location>
        <topology evidence="1">Single-pass type I membrane protein</topology>
    </subcellularLocation>
</comment>
<evidence type="ECO:0000259" key="16">
    <source>
        <dbReference type="PROSITE" id="PS50853"/>
    </source>
</evidence>
<dbReference type="InterPro" id="IPR013783">
    <property type="entry name" value="Ig-like_fold"/>
</dbReference>
<dbReference type="PANTHER" id="PTHR23037">
    <property type="entry name" value="CYTOKINE RECEPTOR"/>
    <property type="match status" value="1"/>
</dbReference>
<evidence type="ECO:0000313" key="17">
    <source>
        <dbReference type="EMBL" id="KAK9393364.1"/>
    </source>
</evidence>
<comment type="caution">
    <text evidence="17">The sequence shown here is derived from an EMBL/GenBank/DDBJ whole genome shotgun (WGS) entry which is preliminary data.</text>
</comment>
<keyword evidence="10 17" id="KW-0675">Receptor</keyword>
<sequence length="611" mass="67019">MAPAARRDGRRVPGAAASMGRWRSAAAGLRLLCLLWHLVSSKNVQPRCLTDFATELVCRWEVGAITNCTMEFKLLYQANFATKPQECPLENERGPGTASLCICKIPGKKFKGVTYHLALARTENSAKVWSNLSLKMESIVKPRPLINLRVEKRNDRTFILTWKRDYSPSNTLHNPAAKYEVAYWRQNHTEEKIIVPEDSSHYTIFADNLQSHSTYEASVRYGLKLWGETWSEWSATCEWVNDFESNSEKKSWKSIVWLCMMIISLILFCYICFLWMKKKWWDVIPNPRKSKMAEDIMAGKLFWVFGKMETAPCDSRRRQFPSKGGVSLPHQPLSVNQEPFLVPEEVFLSEGSLTTGRSAGDVKPGSPEEAEEEMEHIPHEDAVAGLFRDLLHGALSTGDLGVPAISPQSCAPPEKPDCLEAFSQPTYQGCQVVAEGSGLELSLSGQGPATREGQADWLPGLESSLVDPSCTALPQAEISPAAPSASGYKSFSSLEAQPGSGFSPSWSQWPSVAQEGQSQQAWGSTSPGLLPLPDTSGGFPAGQDAFSHYGAAVPETWLFPPQQRVASGASALLASGVSLPGPKAAFFSGYRAFSCALQSSLTSPELCVKPL</sequence>
<dbReference type="GO" id="GO:0004896">
    <property type="term" value="F:cytokine receptor activity"/>
    <property type="evidence" value="ECO:0007669"/>
    <property type="project" value="InterPro"/>
</dbReference>
<feature type="compositionally biased region" description="Polar residues" evidence="13">
    <location>
        <begin position="499"/>
        <end position="527"/>
    </location>
</feature>
<feature type="signal peptide" evidence="15">
    <location>
        <begin position="1"/>
        <end position="41"/>
    </location>
</feature>